<feature type="region of interest" description="Disordered" evidence="1">
    <location>
        <begin position="27"/>
        <end position="92"/>
    </location>
</feature>
<protein>
    <recommendedName>
        <fullName evidence="4">CS domain-containing protein</fullName>
    </recommendedName>
</protein>
<evidence type="ECO:0000313" key="2">
    <source>
        <dbReference type="EMBL" id="CAH0367563.1"/>
    </source>
</evidence>
<sequence length="220" mass="23442">MAGFGGALPGGIGEMAKSLGLDNLDDLDKAMAPAPAPDALPPTQGRPSTEVVAGEEAIKPEGWWHPKAAGDQAPPAADAAEPEKLASAKREEHVETAPFPSFALSDEGKRVVLYFGLPNAMELLGENAVVATVRVQALEVVARVGNTAYRFHESILFEHVVPAKTKVRVKKDRVVVSMLKVFEKAYWESVSVNRRAVGPVRKSPPDHGRATTVYGSGAKK</sequence>
<feature type="compositionally biased region" description="Low complexity" evidence="1">
    <location>
        <begin position="66"/>
        <end position="79"/>
    </location>
</feature>
<dbReference type="InterPro" id="IPR008978">
    <property type="entry name" value="HSP20-like_chaperone"/>
</dbReference>
<feature type="region of interest" description="Disordered" evidence="1">
    <location>
        <begin position="198"/>
        <end position="220"/>
    </location>
</feature>
<dbReference type="Proteomes" id="UP000789595">
    <property type="component" value="Unassembled WGS sequence"/>
</dbReference>
<reference evidence="2" key="1">
    <citation type="submission" date="2021-11" db="EMBL/GenBank/DDBJ databases">
        <authorList>
            <consortium name="Genoscope - CEA"/>
            <person name="William W."/>
        </authorList>
    </citation>
    <scope>NUCLEOTIDE SEQUENCE</scope>
</reference>
<comment type="caution">
    <text evidence="2">The sequence shown here is derived from an EMBL/GenBank/DDBJ whole genome shotgun (WGS) entry which is preliminary data.</text>
</comment>
<dbReference type="EMBL" id="CAKKNE010000002">
    <property type="protein sequence ID" value="CAH0367563.1"/>
    <property type="molecule type" value="Genomic_DNA"/>
</dbReference>
<name>A0A8J2SD77_9STRA</name>
<evidence type="ECO:0008006" key="4">
    <source>
        <dbReference type="Google" id="ProtNLM"/>
    </source>
</evidence>
<evidence type="ECO:0000313" key="3">
    <source>
        <dbReference type="Proteomes" id="UP000789595"/>
    </source>
</evidence>
<keyword evidence="3" id="KW-1185">Reference proteome</keyword>
<gene>
    <name evidence="2" type="ORF">PECAL_2P05890</name>
</gene>
<dbReference type="OrthoDB" id="10513813at2759"/>
<dbReference type="SUPFAM" id="SSF49764">
    <property type="entry name" value="HSP20-like chaperones"/>
    <property type="match status" value="1"/>
</dbReference>
<organism evidence="2 3">
    <name type="scientific">Pelagomonas calceolata</name>
    <dbReference type="NCBI Taxonomy" id="35677"/>
    <lineage>
        <taxon>Eukaryota</taxon>
        <taxon>Sar</taxon>
        <taxon>Stramenopiles</taxon>
        <taxon>Ochrophyta</taxon>
        <taxon>Pelagophyceae</taxon>
        <taxon>Pelagomonadales</taxon>
        <taxon>Pelagomonadaceae</taxon>
        <taxon>Pelagomonas</taxon>
    </lineage>
</organism>
<dbReference type="AlphaFoldDB" id="A0A8J2SD77"/>
<proteinExistence type="predicted"/>
<feature type="compositionally biased region" description="Basic and acidic residues" evidence="1">
    <location>
        <begin position="81"/>
        <end position="92"/>
    </location>
</feature>
<evidence type="ECO:0000256" key="1">
    <source>
        <dbReference type="SAM" id="MobiDB-lite"/>
    </source>
</evidence>
<dbReference type="Gene3D" id="2.60.40.790">
    <property type="match status" value="1"/>
</dbReference>
<accession>A0A8J2SD77</accession>